<dbReference type="Pfam" id="PF17191">
    <property type="entry name" value="RecG_wedge"/>
    <property type="match status" value="1"/>
</dbReference>
<dbReference type="NCBIfam" id="NF008168">
    <property type="entry name" value="PRK10917.2-2"/>
    <property type="match status" value="1"/>
</dbReference>
<dbReference type="PROSITE" id="PS51192">
    <property type="entry name" value="HELICASE_ATP_BIND_1"/>
    <property type="match status" value="1"/>
</dbReference>
<dbReference type="InterPro" id="IPR027417">
    <property type="entry name" value="P-loop_NTPase"/>
</dbReference>
<protein>
    <submittedName>
        <fullName evidence="10">ATP-dependent DNA helicase RecG</fullName>
    </submittedName>
</protein>
<dbReference type="GO" id="GO:0003677">
    <property type="term" value="F:DNA binding"/>
    <property type="evidence" value="ECO:0007669"/>
    <property type="project" value="UniProtKB-KW"/>
</dbReference>
<evidence type="ECO:0000256" key="3">
    <source>
        <dbReference type="ARBA" id="ARBA00022801"/>
    </source>
</evidence>
<accession>A0A1F7L0I8</accession>
<dbReference type="InterPro" id="IPR012340">
    <property type="entry name" value="NA-bd_OB-fold"/>
</dbReference>
<dbReference type="PANTHER" id="PTHR47964">
    <property type="entry name" value="ATP-DEPENDENT DNA HELICASE HOMOLOG RECG, CHLOROPLASTIC"/>
    <property type="match status" value="1"/>
</dbReference>
<evidence type="ECO:0000256" key="7">
    <source>
        <dbReference type="ARBA" id="ARBA00023204"/>
    </source>
</evidence>
<dbReference type="Gene3D" id="3.40.50.300">
    <property type="entry name" value="P-loop containing nucleotide triphosphate hydrolases"/>
    <property type="match status" value="2"/>
</dbReference>
<evidence type="ECO:0000313" key="10">
    <source>
        <dbReference type="EMBL" id="OGK73645.1"/>
    </source>
</evidence>
<keyword evidence="7" id="KW-0234">DNA repair</keyword>
<dbReference type="GO" id="GO:0003678">
    <property type="term" value="F:DNA helicase activity"/>
    <property type="evidence" value="ECO:0007669"/>
    <property type="project" value="TreeGrafter"/>
</dbReference>
<dbReference type="EMBL" id="MGBR01000001">
    <property type="protein sequence ID" value="OGK73645.1"/>
    <property type="molecule type" value="Genomic_DNA"/>
</dbReference>
<dbReference type="GO" id="GO:0016787">
    <property type="term" value="F:hydrolase activity"/>
    <property type="evidence" value="ECO:0007669"/>
    <property type="project" value="UniProtKB-KW"/>
</dbReference>
<organism evidence="10 11">
    <name type="scientific">Candidatus Roizmanbacteria bacterium RIFOXYD1_FULL_38_12</name>
    <dbReference type="NCBI Taxonomy" id="1802093"/>
    <lineage>
        <taxon>Bacteria</taxon>
        <taxon>Candidatus Roizmaniibacteriota</taxon>
    </lineage>
</organism>
<gene>
    <name evidence="10" type="ORF">A3K52_02570</name>
</gene>
<dbReference type="SUPFAM" id="SSF50249">
    <property type="entry name" value="Nucleic acid-binding proteins"/>
    <property type="match status" value="1"/>
</dbReference>
<evidence type="ECO:0000256" key="5">
    <source>
        <dbReference type="ARBA" id="ARBA00022840"/>
    </source>
</evidence>
<keyword evidence="6" id="KW-0238">DNA-binding</keyword>
<proteinExistence type="predicted"/>
<dbReference type="Pfam" id="PF00270">
    <property type="entry name" value="DEAD"/>
    <property type="match status" value="1"/>
</dbReference>
<dbReference type="InterPro" id="IPR011545">
    <property type="entry name" value="DEAD/DEAH_box_helicase_dom"/>
</dbReference>
<dbReference type="GO" id="GO:0006281">
    <property type="term" value="P:DNA repair"/>
    <property type="evidence" value="ECO:0007669"/>
    <property type="project" value="UniProtKB-KW"/>
</dbReference>
<evidence type="ECO:0000259" key="9">
    <source>
        <dbReference type="PROSITE" id="PS51194"/>
    </source>
</evidence>
<dbReference type="PROSITE" id="PS51194">
    <property type="entry name" value="HELICASE_CTER"/>
    <property type="match status" value="1"/>
</dbReference>
<evidence type="ECO:0000256" key="1">
    <source>
        <dbReference type="ARBA" id="ARBA00022741"/>
    </source>
</evidence>
<evidence type="ECO:0000256" key="4">
    <source>
        <dbReference type="ARBA" id="ARBA00022806"/>
    </source>
</evidence>
<keyword evidence="2" id="KW-0227">DNA damage</keyword>
<keyword evidence="5" id="KW-0067">ATP-binding</keyword>
<comment type="caution">
    <text evidence="10">The sequence shown here is derived from an EMBL/GenBank/DDBJ whole genome shotgun (WGS) entry which is preliminary data.</text>
</comment>
<dbReference type="InterPro" id="IPR047112">
    <property type="entry name" value="RecG/Mfd"/>
</dbReference>
<keyword evidence="3" id="KW-0378">Hydrolase</keyword>
<evidence type="ECO:0000256" key="6">
    <source>
        <dbReference type="ARBA" id="ARBA00023125"/>
    </source>
</evidence>
<dbReference type="Gene3D" id="2.40.50.140">
    <property type="entry name" value="Nucleic acid-binding proteins"/>
    <property type="match status" value="1"/>
</dbReference>
<evidence type="ECO:0000259" key="8">
    <source>
        <dbReference type="PROSITE" id="PS51192"/>
    </source>
</evidence>
<evidence type="ECO:0000313" key="11">
    <source>
        <dbReference type="Proteomes" id="UP000177050"/>
    </source>
</evidence>
<dbReference type="GO" id="GO:0005524">
    <property type="term" value="F:ATP binding"/>
    <property type="evidence" value="ECO:0007669"/>
    <property type="project" value="UniProtKB-KW"/>
</dbReference>
<feature type="domain" description="Helicase C-terminal" evidence="9">
    <location>
        <begin position="452"/>
        <end position="616"/>
    </location>
</feature>
<feature type="domain" description="Helicase ATP-binding" evidence="8">
    <location>
        <begin position="279"/>
        <end position="433"/>
    </location>
</feature>
<dbReference type="SMART" id="SM00487">
    <property type="entry name" value="DEXDc"/>
    <property type="match status" value="1"/>
</dbReference>
<evidence type="ECO:0000256" key="2">
    <source>
        <dbReference type="ARBA" id="ARBA00022763"/>
    </source>
</evidence>
<dbReference type="CDD" id="cd04488">
    <property type="entry name" value="RecG_wedge_OBF"/>
    <property type="match status" value="1"/>
</dbReference>
<dbReference type="Pfam" id="PF00271">
    <property type="entry name" value="Helicase_C"/>
    <property type="match status" value="1"/>
</dbReference>
<dbReference type="InterPro" id="IPR014001">
    <property type="entry name" value="Helicase_ATP-bd"/>
</dbReference>
<dbReference type="AlphaFoldDB" id="A0A1F7L0I8"/>
<sequence>MILDTPIESLPATSPLTIKRLKLIGIETYCDLLNYFPYRYEDYSIISPIMSIQEGETVTIRGTVIKSTNEYTKRGYKLQKITLQDKTGSLQITWINQPYLAHIFKTGVTLSVSGLVTRFAGKLTLQPNGWEIIKDESMHTGRIIPVYSEIHGLSTKTLREKVFHVISHLKNTQEPPESLPTEVLIYNNLISFHEAYIEVHYPSSKERLKQARLRLGFNEMLILQLSLLLKKHEQKQKKVMYQFSLDDIEKKQKIKNFIERLPFKLTNGQKEAIYDIEQDLKKQNPMNRFLQGDVGSGKTVVAALAAYITYLNGYQTLIMAPTEILADQHYQTMLRLFKETSVKIAIQTGSKKNLKKDSSNFDIIVGTQALLTKSLIFNKVGFIVIDEQHRFGVAQRALLKEKGGEPHLLTMTATPIPRTLALTLYGEIDLTVISEMPQGRLPVKTYLVPSKKRQKAYEWIKNKILTDRCQTFIVCPLIEESKEETKISVKAAKKEYERLQKNVFPTLRVALLHGKLKSKEKTEIMQEFTRKKYDILVSTSVVEVGIDIPDATIMIIEGAEKYGLAQLHQLRGRIGRGNRQSYCYLFSDNQEPAVLHRLNFFSSTTNGAELSEYDLHHRGPGNIFGTNQHGYLKLKIASLSDISLIKQSKNAADYLIKKSPDLKLFPKLLSSLNSNQPQTHLGKSSTI</sequence>
<dbReference type="PANTHER" id="PTHR47964:SF1">
    <property type="entry name" value="ATP-DEPENDENT DNA HELICASE HOMOLOG RECG, CHLOROPLASTIC"/>
    <property type="match status" value="1"/>
</dbReference>
<keyword evidence="4 10" id="KW-0347">Helicase</keyword>
<dbReference type="SUPFAM" id="SSF52540">
    <property type="entry name" value="P-loop containing nucleoside triphosphate hydrolases"/>
    <property type="match status" value="2"/>
</dbReference>
<keyword evidence="1" id="KW-0547">Nucleotide-binding</keyword>
<dbReference type="NCBIfam" id="NF008165">
    <property type="entry name" value="PRK10917.1-3"/>
    <property type="match status" value="1"/>
</dbReference>
<dbReference type="Proteomes" id="UP000177050">
    <property type="component" value="Unassembled WGS sequence"/>
</dbReference>
<dbReference type="InterPro" id="IPR001650">
    <property type="entry name" value="Helicase_C-like"/>
</dbReference>
<dbReference type="SMART" id="SM00490">
    <property type="entry name" value="HELICc"/>
    <property type="match status" value="1"/>
</dbReference>
<name>A0A1F7L0I8_9BACT</name>
<reference evidence="10 11" key="1">
    <citation type="journal article" date="2016" name="Nat. Commun.">
        <title>Thousands of microbial genomes shed light on interconnected biogeochemical processes in an aquifer system.</title>
        <authorList>
            <person name="Anantharaman K."/>
            <person name="Brown C.T."/>
            <person name="Hug L.A."/>
            <person name="Sharon I."/>
            <person name="Castelle C.J."/>
            <person name="Probst A.J."/>
            <person name="Thomas B.C."/>
            <person name="Singh A."/>
            <person name="Wilkins M.J."/>
            <person name="Karaoz U."/>
            <person name="Brodie E.L."/>
            <person name="Williams K.H."/>
            <person name="Hubbard S.S."/>
            <person name="Banfield J.F."/>
        </authorList>
    </citation>
    <scope>NUCLEOTIDE SEQUENCE [LARGE SCALE GENOMIC DNA]</scope>
</reference>
<dbReference type="InterPro" id="IPR033454">
    <property type="entry name" value="RecG_wedge"/>
</dbReference>